<dbReference type="CDD" id="cd09823">
    <property type="entry name" value="peroxinectin_like"/>
    <property type="match status" value="1"/>
</dbReference>
<dbReference type="HOGENOM" id="CLU_006087_5_2_1"/>
<gene>
    <name evidence="8" type="ORF">YQE_09253</name>
</gene>
<dbReference type="GO" id="GO:0005576">
    <property type="term" value="C:extracellular region"/>
    <property type="evidence" value="ECO:0007669"/>
    <property type="project" value="UniProtKB-SubCell"/>
</dbReference>
<protein>
    <submittedName>
        <fullName evidence="8">Uncharacterized protein</fullName>
    </submittedName>
</protein>
<accession>N6U0Z7</accession>
<sequence>MCSNETTTCNGLLMYRSYNGTCNNIKYPNTYGVAYRPFRRAIQPDYADGISKPRESKNGPLPSARTISLEVHRTFHKDDVKFSVMVAVWGQFLDHDITATALSQKKNGSSISCCVKNEISSPDCFPVIISNADPLSMYNVTCMEFVRSAPSPQCCLGPREQMNQASAFIDGSVVYGSDESKALSLRTMSKGLLKMYTTDDNRTLLPISDDMTDGCNREDEISKGRYCFLSGIILIMICYSCGDSRANENLHLTSMHLIWARQHNFLANNLSSSNPHWSDERVFQETRRIIAAQMQHITYNEFLPILLGKGLRYSCEFLMRRKTLMKKHGLLPKSKGYFEKYNASIDASISNEFAAAAFRFAHTLIPGLVKTLASDTSNPEFIQMHKMLFNPFQLYQSGQLDSTIKGAMNTSIAASDSYFTDELKSHLFERDSEQNVAPRKLGLDLVSLNIQRGRDHGLPGYVFWKEHCGFKRSRTFEDLEDIMEAFSLQNIKAVYRYVEDIDLYTGALSEKPLKGSILGPTLTCLILDQFIRLKFGDRFWYENPQPPYSFSIEQLDEIRKTTLARVICDNADYLDTIQPQVMHGLTGKNENIPCSNVSTPNWLLWKENLHYVGFPTQRMNVRLLTSG</sequence>
<dbReference type="Pfam" id="PF03098">
    <property type="entry name" value="An_peroxidase"/>
    <property type="match status" value="1"/>
</dbReference>
<dbReference type="AlphaFoldDB" id="N6U0Z7"/>
<keyword evidence="5" id="KW-0732">Signal</keyword>
<keyword evidence="3" id="KW-0575">Peroxidase</keyword>
<dbReference type="OrthoDB" id="823504at2759"/>
<dbReference type="PRINTS" id="PR00457">
    <property type="entry name" value="ANPEROXIDASE"/>
</dbReference>
<dbReference type="PROSITE" id="PS50292">
    <property type="entry name" value="PEROXIDASE_3"/>
    <property type="match status" value="1"/>
</dbReference>
<evidence type="ECO:0000256" key="4">
    <source>
        <dbReference type="ARBA" id="ARBA00022617"/>
    </source>
</evidence>
<evidence type="ECO:0000313" key="8">
    <source>
        <dbReference type="EMBL" id="ENN74281.1"/>
    </source>
</evidence>
<name>N6U0Z7_DENPD</name>
<dbReference type="PANTHER" id="PTHR11475">
    <property type="entry name" value="OXIDASE/PEROXIDASE"/>
    <property type="match status" value="1"/>
</dbReference>
<dbReference type="FunFam" id="1.10.640.10:FF:000003">
    <property type="entry name" value="chorion peroxidase"/>
    <property type="match status" value="1"/>
</dbReference>
<dbReference type="EMBL" id="KB741077">
    <property type="protein sequence ID" value="ENN74281.1"/>
    <property type="molecule type" value="Genomic_DNA"/>
</dbReference>
<dbReference type="InterPro" id="IPR037120">
    <property type="entry name" value="Haem_peroxidase_sf_animal"/>
</dbReference>
<dbReference type="SUPFAM" id="SSF48113">
    <property type="entry name" value="Heme-dependent peroxidases"/>
    <property type="match status" value="1"/>
</dbReference>
<dbReference type="Gene3D" id="1.10.640.10">
    <property type="entry name" value="Haem peroxidase domain superfamily, animal type"/>
    <property type="match status" value="1"/>
</dbReference>
<dbReference type="OMA" id="WARHHNY"/>
<dbReference type="GO" id="GO:0022412">
    <property type="term" value="P:cellular process involved in reproduction in multicellular organism"/>
    <property type="evidence" value="ECO:0007669"/>
    <property type="project" value="UniProtKB-ARBA"/>
</dbReference>
<dbReference type="InterPro" id="IPR010255">
    <property type="entry name" value="Haem_peroxidase_sf"/>
</dbReference>
<evidence type="ECO:0000256" key="1">
    <source>
        <dbReference type="ARBA" id="ARBA00004613"/>
    </source>
</evidence>
<evidence type="ECO:0000256" key="6">
    <source>
        <dbReference type="ARBA" id="ARBA00023002"/>
    </source>
</evidence>
<dbReference type="InterPro" id="IPR019791">
    <property type="entry name" value="Haem_peroxidase_animal"/>
</dbReference>
<comment type="subcellular location">
    <subcellularLocation>
        <location evidence="1">Secreted</location>
    </subcellularLocation>
</comment>
<dbReference type="GO" id="GO:0006979">
    <property type="term" value="P:response to oxidative stress"/>
    <property type="evidence" value="ECO:0007669"/>
    <property type="project" value="InterPro"/>
</dbReference>
<keyword evidence="4" id="KW-0479">Metal-binding</keyword>
<dbReference type="GO" id="GO:0020037">
    <property type="term" value="F:heme binding"/>
    <property type="evidence" value="ECO:0007669"/>
    <property type="project" value="InterPro"/>
</dbReference>
<evidence type="ECO:0000256" key="3">
    <source>
        <dbReference type="ARBA" id="ARBA00022559"/>
    </source>
</evidence>
<evidence type="ECO:0000256" key="5">
    <source>
        <dbReference type="ARBA" id="ARBA00022729"/>
    </source>
</evidence>
<keyword evidence="4" id="KW-0349">Heme</keyword>
<evidence type="ECO:0000256" key="2">
    <source>
        <dbReference type="ARBA" id="ARBA00022525"/>
    </source>
</evidence>
<proteinExistence type="predicted"/>
<keyword evidence="6" id="KW-0560">Oxidoreductase</keyword>
<organism evidence="8">
    <name type="scientific">Dendroctonus ponderosae</name>
    <name type="common">Mountain pine beetle</name>
    <dbReference type="NCBI Taxonomy" id="77166"/>
    <lineage>
        <taxon>Eukaryota</taxon>
        <taxon>Metazoa</taxon>
        <taxon>Ecdysozoa</taxon>
        <taxon>Arthropoda</taxon>
        <taxon>Hexapoda</taxon>
        <taxon>Insecta</taxon>
        <taxon>Pterygota</taxon>
        <taxon>Neoptera</taxon>
        <taxon>Endopterygota</taxon>
        <taxon>Coleoptera</taxon>
        <taxon>Polyphaga</taxon>
        <taxon>Cucujiformia</taxon>
        <taxon>Curculionidae</taxon>
        <taxon>Scolytinae</taxon>
        <taxon>Dendroctonus</taxon>
    </lineage>
</organism>
<keyword evidence="2" id="KW-0964">Secreted</keyword>
<reference evidence="8" key="1">
    <citation type="journal article" date="2013" name="Genome Biol.">
        <title>Draft genome of the mountain pine beetle, Dendroctonus ponderosae Hopkins, a major forest pest.</title>
        <authorList>
            <person name="Keeling C.I."/>
            <person name="Yuen M.M."/>
            <person name="Liao N.Y."/>
            <person name="Docking T.R."/>
            <person name="Chan S.K."/>
            <person name="Taylor G.A."/>
            <person name="Palmquist D.L."/>
            <person name="Jackman S.D."/>
            <person name="Nguyen A."/>
            <person name="Li M."/>
            <person name="Henderson H."/>
            <person name="Janes J.K."/>
            <person name="Zhao Y."/>
            <person name="Pandoh P."/>
            <person name="Moore R."/>
            <person name="Sperling F.A."/>
            <person name="Huber D.P."/>
            <person name="Birol I."/>
            <person name="Jones S.J."/>
            <person name="Bohlmann J."/>
        </authorList>
    </citation>
    <scope>NUCLEOTIDE SEQUENCE</scope>
</reference>
<dbReference type="GO" id="GO:0004601">
    <property type="term" value="F:peroxidase activity"/>
    <property type="evidence" value="ECO:0007669"/>
    <property type="project" value="UniProtKB-KW"/>
</dbReference>
<feature type="non-terminal residue" evidence="8">
    <location>
        <position position="1"/>
    </location>
</feature>
<evidence type="ECO:0000256" key="7">
    <source>
        <dbReference type="ARBA" id="ARBA00023004"/>
    </source>
</evidence>
<keyword evidence="7" id="KW-0408">Iron</keyword>
<dbReference type="PANTHER" id="PTHR11475:SF141">
    <property type="entry name" value="CARDINAL"/>
    <property type="match status" value="1"/>
</dbReference>